<comment type="caution">
    <text evidence="1">The sequence shown here is derived from an EMBL/GenBank/DDBJ whole genome shotgun (WGS) entry which is preliminary data.</text>
</comment>
<sequence length="53" mass="6078">MATRSGFVAKVEHFSLQNGDEIGSRRQKIKFSTSKGRRDWVSSSNFAFLTPKW</sequence>
<proteinExistence type="predicted"/>
<keyword evidence="2" id="KW-1185">Reference proteome</keyword>
<gene>
    <name evidence="1" type="ORF">NST17_03715</name>
</gene>
<accession>A0ABU9JTY8</accession>
<evidence type="ECO:0000313" key="1">
    <source>
        <dbReference type="EMBL" id="MEL3956319.1"/>
    </source>
</evidence>
<dbReference type="RefSeq" id="WP_342019723.1">
    <property type="nucleotide sequence ID" value="NZ_JBBYAK010000001.1"/>
</dbReference>
<dbReference type="Proteomes" id="UP001459714">
    <property type="component" value="Unassembled WGS sequence"/>
</dbReference>
<protein>
    <submittedName>
        <fullName evidence="1">Uncharacterized protein</fullName>
    </submittedName>
</protein>
<name>A0ABU9JTY8_9BACI</name>
<dbReference type="EMBL" id="JBBYAK010000001">
    <property type="protein sequence ID" value="MEL3956319.1"/>
    <property type="molecule type" value="Genomic_DNA"/>
</dbReference>
<evidence type="ECO:0000313" key="2">
    <source>
        <dbReference type="Proteomes" id="UP001459714"/>
    </source>
</evidence>
<organism evidence="1 2">
    <name type="scientific">Caldifermentibacillus hisashii</name>
    <dbReference type="NCBI Taxonomy" id="996558"/>
    <lineage>
        <taxon>Bacteria</taxon>
        <taxon>Bacillati</taxon>
        <taxon>Bacillota</taxon>
        <taxon>Bacilli</taxon>
        <taxon>Bacillales</taxon>
        <taxon>Bacillaceae</taxon>
        <taxon>Caldifermentibacillus</taxon>
    </lineage>
</organism>
<reference evidence="1 2" key="1">
    <citation type="submission" date="2024-03" db="EMBL/GenBank/DDBJ databases">
        <title>Bacilli Hybrid Assemblies.</title>
        <authorList>
            <person name="Kovac J."/>
        </authorList>
    </citation>
    <scope>NUCLEOTIDE SEQUENCE [LARGE SCALE GENOMIC DNA]</scope>
    <source>
        <strain evidence="1 2">FSL M8-0022</strain>
    </source>
</reference>